<evidence type="ECO:0000256" key="5">
    <source>
        <dbReference type="ARBA" id="ARBA00022989"/>
    </source>
</evidence>
<keyword evidence="2 7" id="KW-0813">Transport</keyword>
<dbReference type="PROSITE" id="PS50928">
    <property type="entry name" value="ABC_TM1"/>
    <property type="match status" value="1"/>
</dbReference>
<reference evidence="10" key="1">
    <citation type="submission" date="2016-05" db="EMBL/GenBank/DDBJ databases">
        <title>Paenibacillus oryzae. sp. nov., isolated from the rice root.</title>
        <authorList>
            <person name="Zhang J."/>
            <person name="Zhang X."/>
        </authorList>
    </citation>
    <scope>NUCLEOTIDE SEQUENCE [LARGE SCALE GENOMIC DNA]</scope>
    <source>
        <strain evidence="10">KCTC13222</strain>
    </source>
</reference>
<feature type="transmembrane region" description="Helical" evidence="7">
    <location>
        <begin position="69"/>
        <end position="96"/>
    </location>
</feature>
<dbReference type="PANTHER" id="PTHR43744">
    <property type="entry name" value="ABC TRANSPORTER PERMEASE PROTEIN MG189-RELATED-RELATED"/>
    <property type="match status" value="1"/>
</dbReference>
<dbReference type="STRING" id="512399.A8709_32780"/>
<dbReference type="RefSeq" id="WP_065857029.1">
    <property type="nucleotide sequence ID" value="NZ_LYPC01000027.1"/>
</dbReference>
<dbReference type="CDD" id="cd06261">
    <property type="entry name" value="TM_PBP2"/>
    <property type="match status" value="1"/>
</dbReference>
<dbReference type="AlphaFoldDB" id="A0A1C0ZWV3"/>
<dbReference type="InterPro" id="IPR035906">
    <property type="entry name" value="MetI-like_sf"/>
</dbReference>
<dbReference type="SUPFAM" id="SSF161098">
    <property type="entry name" value="MetI-like"/>
    <property type="match status" value="1"/>
</dbReference>
<dbReference type="Pfam" id="PF00528">
    <property type="entry name" value="BPD_transp_1"/>
    <property type="match status" value="1"/>
</dbReference>
<protein>
    <submittedName>
        <fullName evidence="9">ABC transporter permease</fullName>
    </submittedName>
</protein>
<proteinExistence type="inferred from homology"/>
<dbReference type="OrthoDB" id="9771544at2"/>
<keyword evidence="10" id="KW-1185">Reference proteome</keyword>
<evidence type="ECO:0000313" key="10">
    <source>
        <dbReference type="Proteomes" id="UP000093309"/>
    </source>
</evidence>
<sequence length="274" mass="30985">MAHQRSFAQWLMSAIGLLAGAVALFPLVWMFLAGFKSEDEVLSTPVKLLPTHWLLENYKSILTDNHFTISLFMTFLGAIISTFLCLCVNSTAAYAFARLEFRFKKLIWSYMIVTMFIPAIAVLVPQFVIVSKLGILNTLTVLIIPGVAQAIHIFFLRQFYLNTPKALEEAALIDGANRYQIYYYLFLPLSKGPFTIVGIAAFLGYWNNFIWPVMTVSDERLFQVQQLLASFSSLHKTEWSLLMAGATVVALPPIILFFIFQRHIIQGIKISGLK</sequence>
<dbReference type="GO" id="GO:0005886">
    <property type="term" value="C:plasma membrane"/>
    <property type="evidence" value="ECO:0007669"/>
    <property type="project" value="UniProtKB-SubCell"/>
</dbReference>
<keyword evidence="4 7" id="KW-0812">Transmembrane</keyword>
<name>A0A1C0ZWV3_9BACL</name>
<evidence type="ECO:0000256" key="6">
    <source>
        <dbReference type="ARBA" id="ARBA00023136"/>
    </source>
</evidence>
<feature type="domain" description="ABC transmembrane type-1" evidence="8">
    <location>
        <begin position="71"/>
        <end position="260"/>
    </location>
</feature>
<evidence type="ECO:0000256" key="4">
    <source>
        <dbReference type="ARBA" id="ARBA00022692"/>
    </source>
</evidence>
<feature type="transmembrane region" description="Helical" evidence="7">
    <location>
        <begin position="108"/>
        <end position="129"/>
    </location>
</feature>
<evidence type="ECO:0000259" key="8">
    <source>
        <dbReference type="PROSITE" id="PS50928"/>
    </source>
</evidence>
<keyword evidence="3" id="KW-1003">Cell membrane</keyword>
<accession>A0A1C0ZWV3</accession>
<feature type="transmembrane region" description="Helical" evidence="7">
    <location>
        <begin position="135"/>
        <end position="160"/>
    </location>
</feature>
<keyword evidence="6 7" id="KW-0472">Membrane</keyword>
<feature type="transmembrane region" description="Helical" evidence="7">
    <location>
        <begin position="239"/>
        <end position="260"/>
    </location>
</feature>
<dbReference type="Gene3D" id="1.10.3720.10">
    <property type="entry name" value="MetI-like"/>
    <property type="match status" value="1"/>
</dbReference>
<evidence type="ECO:0000256" key="7">
    <source>
        <dbReference type="RuleBase" id="RU363032"/>
    </source>
</evidence>
<organism evidence="9 10">
    <name type="scientific">Paenibacillus pectinilyticus</name>
    <dbReference type="NCBI Taxonomy" id="512399"/>
    <lineage>
        <taxon>Bacteria</taxon>
        <taxon>Bacillati</taxon>
        <taxon>Bacillota</taxon>
        <taxon>Bacilli</taxon>
        <taxon>Bacillales</taxon>
        <taxon>Paenibacillaceae</taxon>
        <taxon>Paenibacillus</taxon>
    </lineage>
</organism>
<evidence type="ECO:0000313" key="9">
    <source>
        <dbReference type="EMBL" id="OCT12591.1"/>
    </source>
</evidence>
<feature type="transmembrane region" description="Helical" evidence="7">
    <location>
        <begin position="7"/>
        <end position="32"/>
    </location>
</feature>
<evidence type="ECO:0000256" key="1">
    <source>
        <dbReference type="ARBA" id="ARBA00004651"/>
    </source>
</evidence>
<evidence type="ECO:0000256" key="3">
    <source>
        <dbReference type="ARBA" id="ARBA00022475"/>
    </source>
</evidence>
<dbReference type="Proteomes" id="UP000093309">
    <property type="component" value="Unassembled WGS sequence"/>
</dbReference>
<evidence type="ECO:0000256" key="2">
    <source>
        <dbReference type="ARBA" id="ARBA00022448"/>
    </source>
</evidence>
<comment type="caution">
    <text evidence="9">The sequence shown here is derived from an EMBL/GenBank/DDBJ whole genome shotgun (WGS) entry which is preliminary data.</text>
</comment>
<dbReference type="InterPro" id="IPR000515">
    <property type="entry name" value="MetI-like"/>
</dbReference>
<dbReference type="GO" id="GO:0055085">
    <property type="term" value="P:transmembrane transport"/>
    <property type="evidence" value="ECO:0007669"/>
    <property type="project" value="InterPro"/>
</dbReference>
<comment type="similarity">
    <text evidence="7">Belongs to the binding-protein-dependent transport system permease family.</text>
</comment>
<comment type="subcellular location">
    <subcellularLocation>
        <location evidence="1 7">Cell membrane</location>
        <topology evidence="1 7">Multi-pass membrane protein</topology>
    </subcellularLocation>
</comment>
<keyword evidence="5 7" id="KW-1133">Transmembrane helix</keyword>
<feature type="transmembrane region" description="Helical" evidence="7">
    <location>
        <begin position="181"/>
        <end position="206"/>
    </location>
</feature>
<gene>
    <name evidence="9" type="ORF">A8709_32780</name>
</gene>
<dbReference type="PANTHER" id="PTHR43744:SF12">
    <property type="entry name" value="ABC TRANSPORTER PERMEASE PROTEIN MG189-RELATED"/>
    <property type="match status" value="1"/>
</dbReference>
<dbReference type="EMBL" id="LYPC01000027">
    <property type="protein sequence ID" value="OCT12591.1"/>
    <property type="molecule type" value="Genomic_DNA"/>
</dbReference>